<evidence type="ECO:0000313" key="9">
    <source>
        <dbReference type="Proteomes" id="UP001243757"/>
    </source>
</evidence>
<dbReference type="Pfam" id="PF00892">
    <property type="entry name" value="EamA"/>
    <property type="match status" value="2"/>
</dbReference>
<evidence type="ECO:0000256" key="3">
    <source>
        <dbReference type="ARBA" id="ARBA00022692"/>
    </source>
</evidence>
<protein>
    <submittedName>
        <fullName evidence="8">DMT family transporter</fullName>
    </submittedName>
</protein>
<keyword evidence="4 6" id="KW-1133">Transmembrane helix</keyword>
<feature type="domain" description="EamA" evidence="7">
    <location>
        <begin position="147"/>
        <end position="274"/>
    </location>
</feature>
<dbReference type="RefSeq" id="WP_284479182.1">
    <property type="nucleotide sequence ID" value="NZ_JASNJD010000001.1"/>
</dbReference>
<keyword evidence="5 6" id="KW-0472">Membrane</keyword>
<feature type="transmembrane region" description="Helical" evidence="6">
    <location>
        <begin position="34"/>
        <end position="52"/>
    </location>
</feature>
<comment type="caution">
    <text evidence="8">The sequence shown here is derived from an EMBL/GenBank/DDBJ whole genome shotgun (WGS) entry which is preliminary data.</text>
</comment>
<evidence type="ECO:0000256" key="5">
    <source>
        <dbReference type="ARBA" id="ARBA00023136"/>
    </source>
</evidence>
<feature type="transmembrane region" description="Helical" evidence="6">
    <location>
        <begin position="73"/>
        <end position="91"/>
    </location>
</feature>
<dbReference type="Gene3D" id="1.10.3730.20">
    <property type="match status" value="1"/>
</dbReference>
<dbReference type="Proteomes" id="UP001243757">
    <property type="component" value="Unassembled WGS sequence"/>
</dbReference>
<dbReference type="InterPro" id="IPR000620">
    <property type="entry name" value="EamA_dom"/>
</dbReference>
<evidence type="ECO:0000256" key="6">
    <source>
        <dbReference type="SAM" id="Phobius"/>
    </source>
</evidence>
<keyword evidence="9" id="KW-1185">Reference proteome</keyword>
<dbReference type="EMBL" id="JASNJD010000001">
    <property type="protein sequence ID" value="MDK3016368.1"/>
    <property type="molecule type" value="Genomic_DNA"/>
</dbReference>
<evidence type="ECO:0000256" key="1">
    <source>
        <dbReference type="ARBA" id="ARBA00004141"/>
    </source>
</evidence>
<comment type="subcellular location">
    <subcellularLocation>
        <location evidence="1">Membrane</location>
        <topology evidence="1">Multi-pass membrane protein</topology>
    </subcellularLocation>
</comment>
<feature type="transmembrane region" description="Helical" evidence="6">
    <location>
        <begin position="176"/>
        <end position="196"/>
    </location>
</feature>
<reference evidence="8 9" key="1">
    <citation type="submission" date="2023-05" db="EMBL/GenBank/DDBJ databases">
        <title>Pseudodonghicola sp. nov.</title>
        <authorList>
            <person name="Huang J."/>
        </authorList>
    </citation>
    <scope>NUCLEOTIDE SEQUENCE [LARGE SCALE GENOMIC DNA]</scope>
    <source>
        <strain evidence="8 9">IC7</strain>
    </source>
</reference>
<comment type="similarity">
    <text evidence="2">Belongs to the drug/metabolite transporter (DMT) superfamily. 10 TMS drug/metabolite exporter (DME) (TC 2.A.7.3) family.</text>
</comment>
<dbReference type="PANTHER" id="PTHR22911:SF6">
    <property type="entry name" value="SOLUTE CARRIER FAMILY 35 MEMBER G1"/>
    <property type="match status" value="1"/>
</dbReference>
<proteinExistence type="inferred from homology"/>
<evidence type="ECO:0000256" key="4">
    <source>
        <dbReference type="ARBA" id="ARBA00022989"/>
    </source>
</evidence>
<feature type="transmembrane region" description="Helical" evidence="6">
    <location>
        <begin position="208"/>
        <end position="228"/>
    </location>
</feature>
<dbReference type="SUPFAM" id="SSF103481">
    <property type="entry name" value="Multidrug resistance efflux transporter EmrE"/>
    <property type="match status" value="2"/>
</dbReference>
<evidence type="ECO:0000259" key="7">
    <source>
        <dbReference type="Pfam" id="PF00892"/>
    </source>
</evidence>
<gene>
    <name evidence="8" type="ORF">QO033_01695</name>
</gene>
<feature type="domain" description="EamA" evidence="7">
    <location>
        <begin position="5"/>
        <end position="137"/>
    </location>
</feature>
<accession>A0ABT7EVM5</accession>
<keyword evidence="3 6" id="KW-0812">Transmembrane</keyword>
<evidence type="ECO:0000313" key="8">
    <source>
        <dbReference type="EMBL" id="MDK3016368.1"/>
    </source>
</evidence>
<evidence type="ECO:0000256" key="2">
    <source>
        <dbReference type="ARBA" id="ARBA00009853"/>
    </source>
</evidence>
<dbReference type="PANTHER" id="PTHR22911">
    <property type="entry name" value="ACYL-MALONYL CONDENSING ENZYME-RELATED"/>
    <property type="match status" value="1"/>
</dbReference>
<feature type="transmembrane region" description="Helical" evidence="6">
    <location>
        <begin position="262"/>
        <end position="280"/>
    </location>
</feature>
<dbReference type="InterPro" id="IPR037185">
    <property type="entry name" value="EmrE-like"/>
</dbReference>
<name>A0ABT7EVM5_9RHOB</name>
<sequence length="289" mass="30819">MDNLRGAALMTVAMLGFAAEDMLIKLLAGSLPSWEIILILGTGISLVFALLTRAAGRPLWTRAYLTRPVMIRNLGEICGTVGMVTALALAPLAAVSAILQASPLLVTLGAALFLKEPVGWRRWGAVIVGFLGVMLVIQPGGAGFDPMALFALLAVVGLGMRDVATRVVPRETTSAQLSFLAFVIQIPTALVLRMVTGEPMVMPGPTEGLRFLGVIALGAGAYYALTAAMRVGEVSFVTPFRYTRIIFALVFALAVFNERPNALMLVGTAVIVASGIYTLWRERKHRPKP</sequence>
<feature type="transmembrane region" description="Helical" evidence="6">
    <location>
        <begin position="240"/>
        <end position="256"/>
    </location>
</feature>
<organism evidence="8 9">
    <name type="scientific">Pseudodonghicola flavimaris</name>
    <dbReference type="NCBI Taxonomy" id="3050036"/>
    <lineage>
        <taxon>Bacteria</taxon>
        <taxon>Pseudomonadati</taxon>
        <taxon>Pseudomonadota</taxon>
        <taxon>Alphaproteobacteria</taxon>
        <taxon>Rhodobacterales</taxon>
        <taxon>Paracoccaceae</taxon>
        <taxon>Pseudodonghicola</taxon>
    </lineage>
</organism>